<sequence length="352" mass="40946">MNSGRQIKLVDQEISTRSPFPKDQWYIIALSKELRDNLLGRKILNIPMVMFRDKEGTAVALEDRCCHRGMPLSQGLLEQGKIRCSYHGLLYDENGHCVEVPGQNRIPSKAKIKSFYLEEKQGLIWLWYGKEESVPLIEAPDYPYHDDPDYLYDGDRYHYQAPYQLIHDNLMDLSHLAYVHLKTIGGNAKAHMNATMKTKVIGNQVIVTRHMLESDPPPTYSMAYPFKNKIDRWQEIDFRVSHIRIWTGAIEAGDDSLENPDRKGFHMRGFHAITPETENSCHYFWTMSTNPKHDREHIAKLVIDQTKQTFDEDKEVIENQYKNLDDFNHPEMIGIHIDVGLTHARRIIQSLI</sequence>
<dbReference type="InterPro" id="IPR015881">
    <property type="entry name" value="ARHD_Rieske_2Fe_2S"/>
</dbReference>
<dbReference type="InterPro" id="IPR036922">
    <property type="entry name" value="Rieske_2Fe-2S_sf"/>
</dbReference>
<evidence type="ECO:0000313" key="7">
    <source>
        <dbReference type="EMBL" id="QOW43523.1"/>
    </source>
</evidence>
<dbReference type="SUPFAM" id="SSF55961">
    <property type="entry name" value="Bet v1-like"/>
    <property type="match status" value="1"/>
</dbReference>
<dbReference type="PROSITE" id="PS00570">
    <property type="entry name" value="RING_HYDROXYL_ALPHA"/>
    <property type="match status" value="1"/>
</dbReference>
<proteinExistence type="predicted"/>
<dbReference type="AlphaFoldDB" id="A0A7S6VRE2"/>
<dbReference type="Gene3D" id="2.102.10.10">
    <property type="entry name" value="Rieske [2Fe-2S] iron-sulphur domain"/>
    <property type="match status" value="1"/>
</dbReference>
<dbReference type="Pfam" id="PF00355">
    <property type="entry name" value="Rieske"/>
    <property type="match status" value="1"/>
</dbReference>
<dbReference type="InterPro" id="IPR050584">
    <property type="entry name" value="Cholesterol_7-desaturase"/>
</dbReference>
<dbReference type="PROSITE" id="PS51296">
    <property type="entry name" value="RIESKE"/>
    <property type="match status" value="1"/>
</dbReference>
<dbReference type="InterPro" id="IPR017941">
    <property type="entry name" value="Rieske_2Fe-2S"/>
</dbReference>
<dbReference type="SUPFAM" id="SSF50022">
    <property type="entry name" value="ISP domain"/>
    <property type="match status" value="1"/>
</dbReference>
<gene>
    <name evidence="7" type="ORF">G0027_12160</name>
</gene>
<dbReference type="RefSeq" id="WP_075168025.1">
    <property type="nucleotide sequence ID" value="NZ_CP044445.1"/>
</dbReference>
<dbReference type="GO" id="GO:0051213">
    <property type="term" value="F:dioxygenase activity"/>
    <property type="evidence" value="ECO:0007669"/>
    <property type="project" value="UniProtKB-KW"/>
</dbReference>
<dbReference type="PANTHER" id="PTHR21266:SF60">
    <property type="entry name" value="3-KETOSTEROID-9-ALPHA-MONOOXYGENASE, OXYGENASE COMPONENT"/>
    <property type="match status" value="1"/>
</dbReference>
<dbReference type="Pfam" id="PF19112">
    <property type="entry name" value="VanA_C"/>
    <property type="match status" value="1"/>
</dbReference>
<feature type="domain" description="Rieske" evidence="6">
    <location>
        <begin position="25"/>
        <end position="126"/>
    </location>
</feature>
<dbReference type="GO" id="GO:0005506">
    <property type="term" value="F:iron ion binding"/>
    <property type="evidence" value="ECO:0007669"/>
    <property type="project" value="InterPro"/>
</dbReference>
<dbReference type="PANTHER" id="PTHR21266">
    <property type="entry name" value="IRON-SULFUR DOMAIN CONTAINING PROTEIN"/>
    <property type="match status" value="1"/>
</dbReference>
<accession>A0A7S6VRE2</accession>
<dbReference type="EMBL" id="CP048654">
    <property type="protein sequence ID" value="QOW43523.1"/>
    <property type="molecule type" value="Genomic_DNA"/>
</dbReference>
<keyword evidence="7" id="KW-0223">Dioxygenase</keyword>
<dbReference type="Proteomes" id="UP000593812">
    <property type="component" value="Chromosome"/>
</dbReference>
<keyword evidence="2" id="KW-0479">Metal-binding</keyword>
<evidence type="ECO:0000259" key="6">
    <source>
        <dbReference type="PROSITE" id="PS51296"/>
    </source>
</evidence>
<protein>
    <submittedName>
        <fullName evidence="7">Aromatic ring-hydroxylating dioxygenase subunit alpha</fullName>
    </submittedName>
</protein>
<keyword evidence="5" id="KW-0411">Iron-sulfur</keyword>
<dbReference type="CDD" id="cd08878">
    <property type="entry name" value="RHO_alpha_C_DMO-like"/>
    <property type="match status" value="1"/>
</dbReference>
<keyword evidence="4" id="KW-0408">Iron</keyword>
<evidence type="ECO:0000256" key="2">
    <source>
        <dbReference type="ARBA" id="ARBA00022723"/>
    </source>
</evidence>
<evidence type="ECO:0000256" key="4">
    <source>
        <dbReference type="ARBA" id="ARBA00023004"/>
    </source>
</evidence>
<dbReference type="GO" id="GO:0051537">
    <property type="term" value="F:2 iron, 2 sulfur cluster binding"/>
    <property type="evidence" value="ECO:0007669"/>
    <property type="project" value="UniProtKB-KW"/>
</dbReference>
<evidence type="ECO:0000313" key="8">
    <source>
        <dbReference type="Proteomes" id="UP000593812"/>
    </source>
</evidence>
<keyword evidence="3" id="KW-0560">Oxidoreductase</keyword>
<keyword evidence="1" id="KW-0001">2Fe-2S</keyword>
<organism evidence="7 8">
    <name type="scientific">Acinetobacter indicus</name>
    <dbReference type="NCBI Taxonomy" id="756892"/>
    <lineage>
        <taxon>Bacteria</taxon>
        <taxon>Pseudomonadati</taxon>
        <taxon>Pseudomonadota</taxon>
        <taxon>Gammaproteobacteria</taxon>
        <taxon>Moraxellales</taxon>
        <taxon>Moraxellaceae</taxon>
        <taxon>Acinetobacter</taxon>
    </lineage>
</organism>
<evidence type="ECO:0000256" key="1">
    <source>
        <dbReference type="ARBA" id="ARBA00022714"/>
    </source>
</evidence>
<dbReference type="Gene3D" id="3.90.380.10">
    <property type="entry name" value="Naphthalene 1,2-dioxygenase Alpha Subunit, Chain A, domain 1"/>
    <property type="match status" value="1"/>
</dbReference>
<evidence type="ECO:0000256" key="3">
    <source>
        <dbReference type="ARBA" id="ARBA00023002"/>
    </source>
</evidence>
<evidence type="ECO:0000256" key="5">
    <source>
        <dbReference type="ARBA" id="ARBA00023014"/>
    </source>
</evidence>
<dbReference type="InterPro" id="IPR044043">
    <property type="entry name" value="VanA_C_cat"/>
</dbReference>
<name>A0A7S6VRE2_9GAMM</name>
<reference evidence="7 8" key="1">
    <citation type="submission" date="2020-02" db="EMBL/GenBank/DDBJ databases">
        <title>Tigecycline-resistant Acinetobacter species from pigs and migratory birds.</title>
        <authorList>
            <person name="Chen C."/>
            <person name="Sun J."/>
            <person name="Liao X.-P."/>
            <person name="Liu Y.-H."/>
        </authorList>
    </citation>
    <scope>NUCLEOTIDE SEQUENCE [LARGE SCALE GENOMIC DNA]</scope>
    <source>
        <strain evidence="7 8">C15_T</strain>
    </source>
</reference>